<feature type="region of interest" description="Disordered" evidence="1">
    <location>
        <begin position="110"/>
        <end position="130"/>
    </location>
</feature>
<organism evidence="2 3">
    <name type="scientific">Funneliformis mosseae</name>
    <name type="common">Endomycorrhizal fungus</name>
    <name type="synonym">Glomus mosseae</name>
    <dbReference type="NCBI Taxonomy" id="27381"/>
    <lineage>
        <taxon>Eukaryota</taxon>
        <taxon>Fungi</taxon>
        <taxon>Fungi incertae sedis</taxon>
        <taxon>Mucoromycota</taxon>
        <taxon>Glomeromycotina</taxon>
        <taxon>Glomeromycetes</taxon>
        <taxon>Glomerales</taxon>
        <taxon>Glomeraceae</taxon>
        <taxon>Funneliformis</taxon>
    </lineage>
</organism>
<name>A0A9N9BST6_FUNMO</name>
<gene>
    <name evidence="2" type="ORF">FMOSSE_LOCUS7728</name>
</gene>
<feature type="compositionally biased region" description="Basic and acidic residues" evidence="1">
    <location>
        <begin position="23"/>
        <end position="34"/>
    </location>
</feature>
<accession>A0A9N9BST6</accession>
<comment type="caution">
    <text evidence="2">The sequence shown here is derived from an EMBL/GenBank/DDBJ whole genome shotgun (WGS) entry which is preliminary data.</text>
</comment>
<proteinExistence type="predicted"/>
<keyword evidence="3" id="KW-1185">Reference proteome</keyword>
<feature type="region of interest" description="Disordered" evidence="1">
    <location>
        <begin position="23"/>
        <end position="55"/>
    </location>
</feature>
<feature type="compositionally biased region" description="Basic and acidic residues" evidence="1">
    <location>
        <begin position="121"/>
        <end position="130"/>
    </location>
</feature>
<dbReference type="Proteomes" id="UP000789375">
    <property type="component" value="Unassembled WGS sequence"/>
</dbReference>
<evidence type="ECO:0000313" key="3">
    <source>
        <dbReference type="Proteomes" id="UP000789375"/>
    </source>
</evidence>
<protein>
    <submittedName>
        <fullName evidence="2">14508_t:CDS:1</fullName>
    </submittedName>
</protein>
<reference evidence="2" key="1">
    <citation type="submission" date="2021-06" db="EMBL/GenBank/DDBJ databases">
        <authorList>
            <person name="Kallberg Y."/>
            <person name="Tangrot J."/>
            <person name="Rosling A."/>
        </authorList>
    </citation>
    <scope>NUCLEOTIDE SEQUENCE</scope>
    <source>
        <strain evidence="2">87-6 pot B 2015</strain>
    </source>
</reference>
<evidence type="ECO:0000256" key="1">
    <source>
        <dbReference type="SAM" id="MobiDB-lite"/>
    </source>
</evidence>
<sequence>MTSAIQFSVSLKINYVLRSLEDRSASKKTKDSGDKMLSSKYNLSDKPSDLAKEVSPVITSPPNFCGHSPPSSYKSVDNFFNDYNEESTEVEEASLNKIDTFFQGLPNVKDAKLKSRKRRSTKDTSSKSVK</sequence>
<dbReference type="AlphaFoldDB" id="A0A9N9BST6"/>
<evidence type="ECO:0000313" key="2">
    <source>
        <dbReference type="EMBL" id="CAG8576506.1"/>
    </source>
</evidence>
<dbReference type="EMBL" id="CAJVPP010001861">
    <property type="protein sequence ID" value="CAG8576506.1"/>
    <property type="molecule type" value="Genomic_DNA"/>
</dbReference>